<gene>
    <name evidence="2" type="ORF">GCM10023350_36970</name>
</gene>
<feature type="transmembrane region" description="Helical" evidence="1">
    <location>
        <begin position="206"/>
        <end position="229"/>
    </location>
</feature>
<dbReference type="Proteomes" id="UP001499882">
    <property type="component" value="Unassembled WGS sequence"/>
</dbReference>
<feature type="transmembrane region" description="Helical" evidence="1">
    <location>
        <begin position="37"/>
        <end position="58"/>
    </location>
</feature>
<keyword evidence="1" id="KW-0812">Transmembrane</keyword>
<feature type="transmembrane region" description="Helical" evidence="1">
    <location>
        <begin position="142"/>
        <end position="160"/>
    </location>
</feature>
<feature type="transmembrane region" description="Helical" evidence="1">
    <location>
        <begin position="241"/>
        <end position="257"/>
    </location>
</feature>
<dbReference type="EMBL" id="BAABKN010000023">
    <property type="protein sequence ID" value="GAA4748639.1"/>
    <property type="molecule type" value="Genomic_DNA"/>
</dbReference>
<name>A0ABP8Z7H2_9ACTN</name>
<evidence type="ECO:0000313" key="3">
    <source>
        <dbReference type="Proteomes" id="UP001499882"/>
    </source>
</evidence>
<proteinExistence type="predicted"/>
<evidence type="ECO:0000313" key="2">
    <source>
        <dbReference type="EMBL" id="GAA4748639.1"/>
    </source>
</evidence>
<keyword evidence="1" id="KW-1133">Transmembrane helix</keyword>
<protein>
    <recommendedName>
        <fullName evidence="4">ABC transporter permease</fullName>
    </recommendedName>
</protein>
<keyword evidence="3" id="KW-1185">Reference proteome</keyword>
<evidence type="ECO:0008006" key="4">
    <source>
        <dbReference type="Google" id="ProtNLM"/>
    </source>
</evidence>
<comment type="caution">
    <text evidence="2">The sequence shown here is derived from an EMBL/GenBank/DDBJ whole genome shotgun (WGS) entry which is preliminary data.</text>
</comment>
<accession>A0ABP8Z7H2</accession>
<keyword evidence="1" id="KW-0472">Membrane</keyword>
<feature type="transmembrane region" description="Helical" evidence="1">
    <location>
        <begin position="172"/>
        <end position="194"/>
    </location>
</feature>
<organism evidence="2 3">
    <name type="scientific">Nocardioides endophyticus</name>
    <dbReference type="NCBI Taxonomy" id="1353775"/>
    <lineage>
        <taxon>Bacteria</taxon>
        <taxon>Bacillati</taxon>
        <taxon>Actinomycetota</taxon>
        <taxon>Actinomycetes</taxon>
        <taxon>Propionibacteriales</taxon>
        <taxon>Nocardioidaceae</taxon>
        <taxon>Nocardioides</taxon>
    </lineage>
</organism>
<feature type="transmembrane region" description="Helical" evidence="1">
    <location>
        <begin position="102"/>
        <end position="121"/>
    </location>
</feature>
<evidence type="ECO:0000256" key="1">
    <source>
        <dbReference type="SAM" id="Phobius"/>
    </source>
</evidence>
<reference evidence="3" key="1">
    <citation type="journal article" date="2019" name="Int. J. Syst. Evol. Microbiol.">
        <title>The Global Catalogue of Microorganisms (GCM) 10K type strain sequencing project: providing services to taxonomists for standard genome sequencing and annotation.</title>
        <authorList>
            <consortium name="The Broad Institute Genomics Platform"/>
            <consortium name="The Broad Institute Genome Sequencing Center for Infectious Disease"/>
            <person name="Wu L."/>
            <person name="Ma J."/>
        </authorList>
    </citation>
    <scope>NUCLEOTIDE SEQUENCE [LARGE SCALE GENOMIC DNA]</scope>
    <source>
        <strain evidence="3">JCM 18532</strain>
    </source>
</reference>
<sequence>MHDVAHLTTTTRETPWDVLRVLAVVLQEWFDRPVANWLLRIVVAVALAGAAAMTYAAAWQRWWPACPRGGFDSDACLRLQSHEYDFQFPGDPWMPIGQAAELYGGALLALAVAAALLPTVLPPDRPRRHTGVGVRWRRFATLVAVVPAVSLALLGVYTLRSGQAGELVSMPGVGLVFVVWCLAWPACLTALAAAAPGVRPKRALPVAVLLGFATPIPAALLFGPVFAGYVSYDTAPWTEAASAPLLLAAAVAVLFVAPRSGQNAQPGFATSLRTVRSPL</sequence>
<dbReference type="RefSeq" id="WP_345528407.1">
    <property type="nucleotide sequence ID" value="NZ_BAABKN010000023.1"/>
</dbReference>